<sequence length="225" mass="25404">MFRAITRISSPFIALGVGFAAFPKDWRKGNFTSDRKLTSFNQSVIEQIQNTNEYKKLQEDESVTMHYSSQTFPSQHHKNSVGSGILFGPNLMEIDPIIFLNRDQGELTGFYHLGRNLISQDGQIHNGVVSTILDEGLCSCGFPLLPSKKGVTAKLSIDFKNQIPPGSTVILRARVKEAKGRKVVIHGDLETYPLQEGEQPLKIAESRCILVEPKWFRYFSWLQVF</sequence>
<proteinExistence type="predicted"/>
<evidence type="ECO:0000313" key="3">
    <source>
        <dbReference type="Proteomes" id="UP000054251"/>
    </source>
</evidence>
<dbReference type="Proteomes" id="UP000054251">
    <property type="component" value="Unassembled WGS sequence"/>
</dbReference>
<dbReference type="RefSeq" id="XP_015465315.1">
    <property type="nucleotide sequence ID" value="XM_015613856.1"/>
</dbReference>
<dbReference type="CDD" id="cd03443">
    <property type="entry name" value="PaaI_thioesterase"/>
    <property type="match status" value="1"/>
</dbReference>
<dbReference type="OrthoDB" id="506431at2759"/>
<feature type="domain" description="Thioesterase" evidence="1">
    <location>
        <begin position="122"/>
        <end position="190"/>
    </location>
</feature>
<evidence type="ECO:0000259" key="1">
    <source>
        <dbReference type="Pfam" id="PF03061"/>
    </source>
</evidence>
<gene>
    <name evidence="2" type="ORF">AC631_05027</name>
</gene>
<dbReference type="Gene3D" id="3.10.129.10">
    <property type="entry name" value="Hotdog Thioesterase"/>
    <property type="match status" value="1"/>
</dbReference>
<dbReference type="GeneID" id="26842036"/>
<dbReference type="PANTHER" id="PTHR47260">
    <property type="entry name" value="UPF0644 PROTEIN PB2B4.06"/>
    <property type="match status" value="1"/>
</dbReference>
<name>A0A0V1PSJ0_9ASCO</name>
<dbReference type="AlphaFoldDB" id="A0A0V1PSJ0"/>
<dbReference type="PANTHER" id="PTHR47260:SF4">
    <property type="entry name" value="MIOREX COMPLEX COMPONENT 3"/>
    <property type="match status" value="1"/>
</dbReference>
<dbReference type="EMBL" id="LMYN01000163">
    <property type="protein sequence ID" value="KRZ99212.1"/>
    <property type="molecule type" value="Genomic_DNA"/>
</dbReference>
<dbReference type="InterPro" id="IPR029069">
    <property type="entry name" value="HotDog_dom_sf"/>
</dbReference>
<dbReference type="InterPro" id="IPR006683">
    <property type="entry name" value="Thioestr_dom"/>
</dbReference>
<protein>
    <recommendedName>
        <fullName evidence="1">Thioesterase domain-containing protein</fullName>
    </recommendedName>
</protein>
<organism evidence="2 3">
    <name type="scientific">Debaryomyces fabryi</name>
    <dbReference type="NCBI Taxonomy" id="58627"/>
    <lineage>
        <taxon>Eukaryota</taxon>
        <taxon>Fungi</taxon>
        <taxon>Dikarya</taxon>
        <taxon>Ascomycota</taxon>
        <taxon>Saccharomycotina</taxon>
        <taxon>Pichiomycetes</taxon>
        <taxon>Debaryomycetaceae</taxon>
        <taxon>Debaryomyces</taxon>
    </lineage>
</organism>
<comment type="caution">
    <text evidence="2">The sequence shown here is derived from an EMBL/GenBank/DDBJ whole genome shotgun (WGS) entry which is preliminary data.</text>
</comment>
<keyword evidence="3" id="KW-1185">Reference proteome</keyword>
<dbReference type="InterPro" id="IPR052061">
    <property type="entry name" value="PTE-AB_protein"/>
</dbReference>
<dbReference type="Pfam" id="PF03061">
    <property type="entry name" value="4HBT"/>
    <property type="match status" value="1"/>
</dbReference>
<reference evidence="2 3" key="1">
    <citation type="submission" date="2015-11" db="EMBL/GenBank/DDBJ databases">
        <title>The genome of Debaryomyces fabryi.</title>
        <authorList>
            <person name="Tafer H."/>
            <person name="Lopandic K."/>
        </authorList>
    </citation>
    <scope>NUCLEOTIDE SEQUENCE [LARGE SCALE GENOMIC DNA]</scope>
    <source>
        <strain evidence="2 3">CBS 789</strain>
    </source>
</reference>
<evidence type="ECO:0000313" key="2">
    <source>
        <dbReference type="EMBL" id="KRZ99212.1"/>
    </source>
</evidence>
<accession>A0A0V1PSJ0</accession>
<dbReference type="SUPFAM" id="SSF54637">
    <property type="entry name" value="Thioesterase/thiol ester dehydrase-isomerase"/>
    <property type="match status" value="1"/>
</dbReference>